<dbReference type="GO" id="GO:0004672">
    <property type="term" value="F:protein kinase activity"/>
    <property type="evidence" value="ECO:0007669"/>
    <property type="project" value="InterPro"/>
</dbReference>
<dbReference type="GO" id="GO:0005524">
    <property type="term" value="F:ATP binding"/>
    <property type="evidence" value="ECO:0007669"/>
    <property type="project" value="InterPro"/>
</dbReference>
<dbReference type="AlphaFoldDB" id="A0A6C0CGV3"/>
<name>A0A6C0CGV3_9ZZZZ</name>
<dbReference type="Pfam" id="PF00069">
    <property type="entry name" value="Pkinase"/>
    <property type="match status" value="1"/>
</dbReference>
<sequence>MNLRGGKSISEGFRAKTIDVYDNDNSDSVNLYNMIKNQPSDRILLYGLNKVIKTRGNKDEILKLLENRDDFIAKVFKRGNIILGNSKTNFKSEMKAIKTISGIYKNDLDKYTTFKPIFNYDGIDIYAISYRFNYFILQERCYSTLEKINFTQKEFNKFINEIYESLLILQKNNFIHNDIKADNIIKCNGRYKLIDWDLASNIHNPYMSFAKGSGGNFVFNHPIKFYTYGIPIFLYKVMYAIFINYDKKTYEWLFNLRTFNYIKELSIKSAEYLAYNTDLNKLKNQFDMYSFAILIVFLAEKNNLEFPSDLVNELLAPFHIKL</sequence>
<dbReference type="SUPFAM" id="SSF56112">
    <property type="entry name" value="Protein kinase-like (PK-like)"/>
    <property type="match status" value="1"/>
</dbReference>
<protein>
    <recommendedName>
        <fullName evidence="1">Protein kinase domain-containing protein</fullName>
    </recommendedName>
</protein>
<evidence type="ECO:0000259" key="1">
    <source>
        <dbReference type="PROSITE" id="PS50011"/>
    </source>
</evidence>
<reference evidence="2" key="1">
    <citation type="journal article" date="2020" name="Nature">
        <title>Giant virus diversity and host interactions through global metagenomics.</title>
        <authorList>
            <person name="Schulz F."/>
            <person name="Roux S."/>
            <person name="Paez-Espino D."/>
            <person name="Jungbluth S."/>
            <person name="Walsh D.A."/>
            <person name="Denef V.J."/>
            <person name="McMahon K.D."/>
            <person name="Konstantinidis K.T."/>
            <person name="Eloe-Fadrosh E.A."/>
            <person name="Kyrpides N.C."/>
            <person name="Woyke T."/>
        </authorList>
    </citation>
    <scope>NUCLEOTIDE SEQUENCE</scope>
    <source>
        <strain evidence="2">GVMAG-M-3300020727-4</strain>
    </source>
</reference>
<dbReference type="EMBL" id="MN739403">
    <property type="protein sequence ID" value="QHT02919.1"/>
    <property type="molecule type" value="Genomic_DNA"/>
</dbReference>
<accession>A0A6C0CGV3</accession>
<dbReference type="Gene3D" id="1.10.510.10">
    <property type="entry name" value="Transferase(Phosphotransferase) domain 1"/>
    <property type="match status" value="1"/>
</dbReference>
<dbReference type="InterPro" id="IPR011009">
    <property type="entry name" value="Kinase-like_dom_sf"/>
</dbReference>
<organism evidence="2">
    <name type="scientific">viral metagenome</name>
    <dbReference type="NCBI Taxonomy" id="1070528"/>
    <lineage>
        <taxon>unclassified sequences</taxon>
        <taxon>metagenomes</taxon>
        <taxon>organismal metagenomes</taxon>
    </lineage>
</organism>
<dbReference type="PROSITE" id="PS50011">
    <property type="entry name" value="PROTEIN_KINASE_DOM"/>
    <property type="match status" value="1"/>
</dbReference>
<proteinExistence type="predicted"/>
<dbReference type="InterPro" id="IPR000719">
    <property type="entry name" value="Prot_kinase_dom"/>
</dbReference>
<feature type="domain" description="Protein kinase" evidence="1">
    <location>
        <begin position="3"/>
        <end position="322"/>
    </location>
</feature>
<evidence type="ECO:0000313" key="2">
    <source>
        <dbReference type="EMBL" id="QHT02919.1"/>
    </source>
</evidence>